<organism evidence="2">
    <name type="scientific">Arundo donax</name>
    <name type="common">Giant reed</name>
    <name type="synonym">Donax arundinaceus</name>
    <dbReference type="NCBI Taxonomy" id="35708"/>
    <lineage>
        <taxon>Eukaryota</taxon>
        <taxon>Viridiplantae</taxon>
        <taxon>Streptophyta</taxon>
        <taxon>Embryophyta</taxon>
        <taxon>Tracheophyta</taxon>
        <taxon>Spermatophyta</taxon>
        <taxon>Magnoliopsida</taxon>
        <taxon>Liliopsida</taxon>
        <taxon>Poales</taxon>
        <taxon>Poaceae</taxon>
        <taxon>PACMAD clade</taxon>
        <taxon>Arundinoideae</taxon>
        <taxon>Arundineae</taxon>
        <taxon>Arundo</taxon>
    </lineage>
</organism>
<keyword evidence="1" id="KW-0472">Membrane</keyword>
<evidence type="ECO:0000256" key="1">
    <source>
        <dbReference type="SAM" id="Phobius"/>
    </source>
</evidence>
<evidence type="ECO:0000313" key="2">
    <source>
        <dbReference type="EMBL" id="JAE10045.1"/>
    </source>
</evidence>
<dbReference type="EMBL" id="GBRH01187851">
    <property type="protein sequence ID" value="JAE10045.1"/>
    <property type="molecule type" value="Transcribed_RNA"/>
</dbReference>
<proteinExistence type="predicted"/>
<accession>A0A0A9FAI2</accession>
<sequence length="22" mass="2732">MHKHSFFLAIAFYINWLLVFFS</sequence>
<name>A0A0A9FAI2_ARUDO</name>
<protein>
    <submittedName>
        <fullName evidence="2">Uncharacterized protein</fullName>
    </submittedName>
</protein>
<reference evidence="2" key="2">
    <citation type="journal article" date="2015" name="Data Brief">
        <title>Shoot transcriptome of the giant reed, Arundo donax.</title>
        <authorList>
            <person name="Barrero R.A."/>
            <person name="Guerrero F.D."/>
            <person name="Moolhuijzen P."/>
            <person name="Goolsby J.A."/>
            <person name="Tidwell J."/>
            <person name="Bellgard S.E."/>
            <person name="Bellgard M.I."/>
        </authorList>
    </citation>
    <scope>NUCLEOTIDE SEQUENCE</scope>
    <source>
        <tissue evidence="2">Shoot tissue taken approximately 20 cm above the soil surface</tissue>
    </source>
</reference>
<keyword evidence="1" id="KW-1133">Transmembrane helix</keyword>
<feature type="transmembrane region" description="Helical" evidence="1">
    <location>
        <begin position="6"/>
        <end position="21"/>
    </location>
</feature>
<dbReference type="AlphaFoldDB" id="A0A0A9FAI2"/>
<reference evidence="2" key="1">
    <citation type="submission" date="2014-09" db="EMBL/GenBank/DDBJ databases">
        <authorList>
            <person name="Magalhaes I.L.F."/>
            <person name="Oliveira U."/>
            <person name="Santos F.R."/>
            <person name="Vidigal T.H.D.A."/>
            <person name="Brescovit A.D."/>
            <person name="Santos A.J."/>
        </authorList>
    </citation>
    <scope>NUCLEOTIDE SEQUENCE</scope>
    <source>
        <tissue evidence="2">Shoot tissue taken approximately 20 cm above the soil surface</tissue>
    </source>
</reference>
<keyword evidence="1" id="KW-0812">Transmembrane</keyword>